<evidence type="ECO:0000313" key="1">
    <source>
        <dbReference type="EMBL" id="AVJ50264.1"/>
    </source>
</evidence>
<sequence length="101" mass="11293">MNTFTRPNGKTYRPRKPGLQAHIWSNEGSGINECGVIVLGTLDVEAARPLALDASKRYLDADRLDSPVPGWFRKGFHYGDRQWFFDGDKGRPGVSFMAVHA</sequence>
<evidence type="ECO:0000313" key="2">
    <source>
        <dbReference type="Proteomes" id="UP000241021"/>
    </source>
</evidence>
<protein>
    <submittedName>
        <fullName evidence="1">Uncharacterized protein</fullName>
    </submittedName>
</protein>
<reference evidence="2" key="1">
    <citation type="submission" date="2018-02" db="EMBL/GenBank/DDBJ databases">
        <authorList>
            <person name="Yee B."/>
            <person name="Bell B."/>
            <person name="Donohue J.-P."/>
            <person name="Ares M.Jr."/>
            <person name="Hartzog G.A."/>
            <person name="Dargyte M."/>
            <person name="DeMattos M."/>
            <person name="Divekar N."/>
            <person name="Farooq S."/>
            <person name="Hardison E."/>
            <person name="Peracchi L."/>
            <person name="Phillips A."/>
            <person name="Sennef S."/>
            <person name="Fridland S."/>
            <person name="Valenzuela-Sanchez M."/>
            <person name="Stoner T.H."/>
            <person name="Russell D.A."/>
            <person name="Pope W.H."/>
            <person name="Jacobs-Sera D."/>
            <person name="Hatfull G.F."/>
        </authorList>
    </citation>
    <scope>NUCLEOTIDE SEQUENCE [LARGE SCALE GENOMIC DNA]</scope>
</reference>
<accession>A0A2P1CGF3</accession>
<dbReference type="GeneID" id="60335867"/>
<proteinExistence type="predicted"/>
<organism evidence="1 2">
    <name type="scientific">Mycobacterium phage Mendokysei</name>
    <dbReference type="NCBI Taxonomy" id="2099637"/>
    <lineage>
        <taxon>Viruses</taxon>
        <taxon>Duplodnaviria</taxon>
        <taxon>Heunggongvirae</taxon>
        <taxon>Uroviricota</taxon>
        <taxon>Caudoviricetes</taxon>
        <taxon>Bernalvirus</taxon>
        <taxon>Bernalvirus mendokysei</taxon>
    </lineage>
</organism>
<dbReference type="EMBL" id="MG925349">
    <property type="protein sequence ID" value="AVJ50264.1"/>
    <property type="molecule type" value="Genomic_DNA"/>
</dbReference>
<gene>
    <name evidence="1" type="primary">48</name>
    <name evidence="1" type="ORF">SEA_MENDOKYSEI_48</name>
</gene>
<dbReference type="Proteomes" id="UP000241021">
    <property type="component" value="Segment"/>
</dbReference>
<name>A0A2P1CGF3_9CAUD</name>
<keyword evidence="2" id="KW-1185">Reference proteome</keyword>
<dbReference type="RefSeq" id="YP_009964158.1">
    <property type="nucleotide sequence ID" value="NC_051726.1"/>
</dbReference>
<dbReference type="KEGG" id="vg:60335867"/>